<dbReference type="InterPro" id="IPR052897">
    <property type="entry name" value="Sec-Metab_Biosynth_Hydrolase"/>
</dbReference>
<organism evidence="2 3">
    <name type="scientific">Neonectria magnoliae</name>
    <dbReference type="NCBI Taxonomy" id="2732573"/>
    <lineage>
        <taxon>Eukaryota</taxon>
        <taxon>Fungi</taxon>
        <taxon>Dikarya</taxon>
        <taxon>Ascomycota</taxon>
        <taxon>Pezizomycotina</taxon>
        <taxon>Sordariomycetes</taxon>
        <taxon>Hypocreomycetidae</taxon>
        <taxon>Hypocreales</taxon>
        <taxon>Nectriaceae</taxon>
        <taxon>Neonectria</taxon>
    </lineage>
</organism>
<evidence type="ECO:0000259" key="1">
    <source>
        <dbReference type="Pfam" id="PF12697"/>
    </source>
</evidence>
<dbReference type="PANTHER" id="PTHR37017:SF11">
    <property type="entry name" value="ESTERASE_LIPASE_THIOESTERASE DOMAIN-CONTAINING PROTEIN"/>
    <property type="match status" value="1"/>
</dbReference>
<keyword evidence="3" id="KW-1185">Reference proteome</keyword>
<proteinExistence type="predicted"/>
<reference evidence="2 3" key="1">
    <citation type="journal article" date="2025" name="Microbiol. Resour. Announc.">
        <title>Draft genome sequences for Neonectria magnoliae and Neonectria punicea, canker pathogens of Liriodendron tulipifera and Acer saccharum in West Virginia.</title>
        <authorList>
            <person name="Petronek H.M."/>
            <person name="Kasson M.T."/>
            <person name="Metheny A.M."/>
            <person name="Stauder C.M."/>
            <person name="Lovett B."/>
            <person name="Lynch S.C."/>
            <person name="Garnas J.R."/>
            <person name="Kasson L.R."/>
            <person name="Stajich J.E."/>
        </authorList>
    </citation>
    <scope>NUCLEOTIDE SEQUENCE [LARGE SCALE GENOMIC DNA]</scope>
    <source>
        <strain evidence="2 3">NRRL 64651</strain>
    </source>
</reference>
<accession>A0ABR1HGA6</accession>
<dbReference type="SUPFAM" id="SSF53474">
    <property type="entry name" value="alpha/beta-Hydrolases"/>
    <property type="match status" value="1"/>
</dbReference>
<name>A0ABR1HGA6_9HYPO</name>
<dbReference type="Proteomes" id="UP001498421">
    <property type="component" value="Unassembled WGS sequence"/>
</dbReference>
<dbReference type="Gene3D" id="3.40.50.1820">
    <property type="entry name" value="alpha/beta hydrolase"/>
    <property type="match status" value="1"/>
</dbReference>
<evidence type="ECO:0000313" key="3">
    <source>
        <dbReference type="Proteomes" id="UP001498421"/>
    </source>
</evidence>
<dbReference type="InterPro" id="IPR029058">
    <property type="entry name" value="AB_hydrolase_fold"/>
</dbReference>
<dbReference type="EMBL" id="JAZAVK010000147">
    <property type="protein sequence ID" value="KAK7419581.1"/>
    <property type="molecule type" value="Genomic_DNA"/>
</dbReference>
<dbReference type="PANTHER" id="PTHR37017">
    <property type="entry name" value="AB HYDROLASE-1 DOMAIN-CONTAINING PROTEIN-RELATED"/>
    <property type="match status" value="1"/>
</dbReference>
<protein>
    <recommendedName>
        <fullName evidence="1">AB hydrolase-1 domain-containing protein</fullName>
    </recommendedName>
</protein>
<dbReference type="InterPro" id="IPR000073">
    <property type="entry name" value="AB_hydrolase_1"/>
</dbReference>
<dbReference type="Pfam" id="PF12697">
    <property type="entry name" value="Abhydrolase_6"/>
    <property type="match status" value="1"/>
</dbReference>
<comment type="caution">
    <text evidence="2">The sequence shown here is derived from an EMBL/GenBank/DDBJ whole genome shotgun (WGS) entry which is preliminary data.</text>
</comment>
<feature type="domain" description="AB hydrolase-1" evidence="1">
    <location>
        <begin position="11"/>
        <end position="123"/>
    </location>
</feature>
<sequence>MGSINDKPVFLLVTGAWHPPQCYEPLQTDFTALGYECVIPQMPSMGHDKNGVTWQADKAKVVEAATPYFEAGREVVLVAHSYGGIPASAATEGQGIGERARKGKKGGFKSIIFVAAFAIPVKGSDLLSTLGGTWPDWQDAQEAYKQVIQSKRLGPSNAIQRYH</sequence>
<evidence type="ECO:0000313" key="2">
    <source>
        <dbReference type="EMBL" id="KAK7419581.1"/>
    </source>
</evidence>
<gene>
    <name evidence="2" type="ORF">QQZ08_010794</name>
</gene>